<evidence type="ECO:0000313" key="1">
    <source>
        <dbReference type="EMBL" id="GAA1403177.1"/>
    </source>
</evidence>
<name>A0ABN1YBD1_9ACTN</name>
<accession>A0ABN1YBD1</accession>
<keyword evidence="2" id="KW-1185">Reference proteome</keyword>
<organism evidence="1 2">
    <name type="scientific">Kitasatospora putterlickiae</name>
    <dbReference type="NCBI Taxonomy" id="221725"/>
    <lineage>
        <taxon>Bacteria</taxon>
        <taxon>Bacillati</taxon>
        <taxon>Actinomycetota</taxon>
        <taxon>Actinomycetes</taxon>
        <taxon>Kitasatosporales</taxon>
        <taxon>Streptomycetaceae</taxon>
        <taxon>Kitasatospora</taxon>
    </lineage>
</organism>
<proteinExistence type="predicted"/>
<dbReference type="EMBL" id="BAAAKJ010000257">
    <property type="protein sequence ID" value="GAA1403177.1"/>
    <property type="molecule type" value="Genomic_DNA"/>
</dbReference>
<dbReference type="Proteomes" id="UP001499863">
    <property type="component" value="Unassembled WGS sequence"/>
</dbReference>
<protein>
    <submittedName>
        <fullName evidence="1">Uncharacterized protein</fullName>
    </submittedName>
</protein>
<evidence type="ECO:0000313" key="2">
    <source>
        <dbReference type="Proteomes" id="UP001499863"/>
    </source>
</evidence>
<gene>
    <name evidence="1" type="ORF">GCM10009639_47550</name>
</gene>
<sequence>MTALRDELAPLRAELLSLAEGLAQALGSAEWTVDPRRIPDWHPCAELVRTEDGARLLIQQERLRPGRWWVHGVLPDSGTYYYRHDIDAGEITVTRAKTGAQVARDVQRRLLPVLDAAVAEMSARQHRHLTDVHEVTTVARRLKRVPLTTGQAPGEAKRRNGEDNVRTLRWNQGPGTSWTSPHAEVKISRARFSGVEITCSHLTPDMAEAVLRALTASLPAAVPVAEAA</sequence>
<dbReference type="RefSeq" id="WP_344339050.1">
    <property type="nucleotide sequence ID" value="NZ_BAAAKJ010000257.1"/>
</dbReference>
<comment type="caution">
    <text evidence="1">The sequence shown here is derived from an EMBL/GenBank/DDBJ whole genome shotgun (WGS) entry which is preliminary data.</text>
</comment>
<reference evidence="1 2" key="1">
    <citation type="journal article" date="2019" name="Int. J. Syst. Evol. Microbiol.">
        <title>The Global Catalogue of Microorganisms (GCM) 10K type strain sequencing project: providing services to taxonomists for standard genome sequencing and annotation.</title>
        <authorList>
            <consortium name="The Broad Institute Genomics Platform"/>
            <consortium name="The Broad Institute Genome Sequencing Center for Infectious Disease"/>
            <person name="Wu L."/>
            <person name="Ma J."/>
        </authorList>
    </citation>
    <scope>NUCLEOTIDE SEQUENCE [LARGE SCALE GENOMIC DNA]</scope>
    <source>
        <strain evidence="1 2">JCM 12393</strain>
    </source>
</reference>